<organism evidence="2 3">
    <name type="scientific">Calidithermus terrae</name>
    <dbReference type="NCBI Taxonomy" id="1408545"/>
    <lineage>
        <taxon>Bacteria</taxon>
        <taxon>Thermotogati</taxon>
        <taxon>Deinococcota</taxon>
        <taxon>Deinococci</taxon>
        <taxon>Thermales</taxon>
        <taxon>Thermaceae</taxon>
        <taxon>Calidithermus</taxon>
    </lineage>
</organism>
<dbReference type="OrthoDB" id="72359at2"/>
<dbReference type="Proteomes" id="UP000265715">
    <property type="component" value="Unassembled WGS sequence"/>
</dbReference>
<evidence type="ECO:0000313" key="3">
    <source>
        <dbReference type="Proteomes" id="UP000265715"/>
    </source>
</evidence>
<dbReference type="InterPro" id="IPR010982">
    <property type="entry name" value="Lambda_DNA-bd_dom_sf"/>
</dbReference>
<gene>
    <name evidence="2" type="ORF">Mterra_00258</name>
</gene>
<dbReference type="GO" id="GO:0003677">
    <property type="term" value="F:DNA binding"/>
    <property type="evidence" value="ECO:0007669"/>
    <property type="project" value="InterPro"/>
</dbReference>
<dbReference type="PROSITE" id="PS50943">
    <property type="entry name" value="HTH_CROC1"/>
    <property type="match status" value="1"/>
</dbReference>
<accession>A0A399F4S4</accession>
<dbReference type="Gene3D" id="1.10.260.40">
    <property type="entry name" value="lambda repressor-like DNA-binding domains"/>
    <property type="match status" value="1"/>
</dbReference>
<name>A0A399F4S4_9DEIN</name>
<dbReference type="Pfam" id="PF01381">
    <property type="entry name" value="HTH_3"/>
    <property type="match status" value="1"/>
</dbReference>
<dbReference type="EMBL" id="QXDL01000005">
    <property type="protein sequence ID" value="RIH90656.1"/>
    <property type="molecule type" value="Genomic_DNA"/>
</dbReference>
<evidence type="ECO:0000259" key="1">
    <source>
        <dbReference type="PROSITE" id="PS50943"/>
    </source>
</evidence>
<dbReference type="CDD" id="cd00093">
    <property type="entry name" value="HTH_XRE"/>
    <property type="match status" value="1"/>
</dbReference>
<keyword evidence="3" id="KW-1185">Reference proteome</keyword>
<protein>
    <recommendedName>
        <fullName evidence="1">HTH cro/C1-type domain-containing protein</fullName>
    </recommendedName>
</protein>
<dbReference type="AlphaFoldDB" id="A0A399F4S4"/>
<dbReference type="InterPro" id="IPR001387">
    <property type="entry name" value="Cro/C1-type_HTH"/>
</dbReference>
<dbReference type="SUPFAM" id="SSF47413">
    <property type="entry name" value="lambda repressor-like DNA-binding domains"/>
    <property type="match status" value="1"/>
</dbReference>
<reference evidence="2 3" key="1">
    <citation type="submission" date="2018-08" db="EMBL/GenBank/DDBJ databases">
        <title>Meiothermus terrae DSM 26712 genome sequencing project.</title>
        <authorList>
            <person name="Da Costa M.S."/>
            <person name="Albuquerque L."/>
            <person name="Raposo P."/>
            <person name="Froufe H.J.C."/>
            <person name="Barroso C.S."/>
            <person name="Egas C."/>
        </authorList>
    </citation>
    <scope>NUCLEOTIDE SEQUENCE [LARGE SCALE GENOMIC DNA]</scope>
    <source>
        <strain evidence="2 3">DSM 26712</strain>
    </source>
</reference>
<evidence type="ECO:0000313" key="2">
    <source>
        <dbReference type="EMBL" id="RIH90656.1"/>
    </source>
</evidence>
<proteinExistence type="predicted"/>
<sequence length="74" mass="8323">MSPMTDRVRKAVKERMAQLGMSQGDLAEKLHMERVNLNRVLTGRSGKIPESWQRILDSLGLELMVVPKSDQSAT</sequence>
<comment type="caution">
    <text evidence="2">The sequence shown here is derived from an EMBL/GenBank/DDBJ whole genome shotgun (WGS) entry which is preliminary data.</text>
</comment>
<feature type="domain" description="HTH cro/C1-type" evidence="1">
    <location>
        <begin position="12"/>
        <end position="66"/>
    </location>
</feature>